<keyword evidence="2" id="KW-0812">Transmembrane</keyword>
<accession>A0A484B7K4</accession>
<dbReference type="Proteomes" id="UP000295192">
    <property type="component" value="Unassembled WGS sequence"/>
</dbReference>
<evidence type="ECO:0000256" key="2">
    <source>
        <dbReference type="SAM" id="Phobius"/>
    </source>
</evidence>
<keyword evidence="2" id="KW-0472">Membrane</keyword>
<sequence>MRVIVLAVHILLAVGLAQAFDWRALKTCDASSPSCVTRTFGSTIPMRLYECLREFSMLRCTKLFVLQKLEERKQLPQTGNMTRDFLDQFFGQETQLGSLITEKYQQMSEKELNQRLVQRFQRFFKNRDLKLHLLPGMLVKIVPSKENKLNFSLKKAIKSRLGRARRRDTDDELHLMNLHALTGGTLGGPSGTSGSGASASGESFVPEVEGNSKHKGGLGGGQGGNGEDGGGGGGGVVGLLNKRKKKQSYKTTMLQVAVPILVLPIVLLGSLLPFILPTLKMATIMSLLMNNGAFLAAMLYAYSSATAASAANQPQHISYGYTEGFH</sequence>
<evidence type="ECO:0000256" key="1">
    <source>
        <dbReference type="SAM" id="MobiDB-lite"/>
    </source>
</evidence>
<feature type="transmembrane region" description="Helical" evidence="2">
    <location>
        <begin position="253"/>
        <end position="276"/>
    </location>
</feature>
<comment type="caution">
    <text evidence="4">The sequence shown here is derived from an EMBL/GenBank/DDBJ whole genome shotgun (WGS) entry which is preliminary data.</text>
</comment>
<feature type="compositionally biased region" description="Gly residues" evidence="1">
    <location>
        <begin position="217"/>
        <end position="231"/>
    </location>
</feature>
<organism evidence="4 5">
    <name type="scientific">Drosophila navojoa</name>
    <name type="common">Fruit fly</name>
    <dbReference type="NCBI Taxonomy" id="7232"/>
    <lineage>
        <taxon>Eukaryota</taxon>
        <taxon>Metazoa</taxon>
        <taxon>Ecdysozoa</taxon>
        <taxon>Arthropoda</taxon>
        <taxon>Hexapoda</taxon>
        <taxon>Insecta</taxon>
        <taxon>Pterygota</taxon>
        <taxon>Neoptera</taxon>
        <taxon>Endopterygota</taxon>
        <taxon>Diptera</taxon>
        <taxon>Brachycera</taxon>
        <taxon>Muscomorpha</taxon>
        <taxon>Ephydroidea</taxon>
        <taxon>Drosophilidae</taxon>
        <taxon>Drosophila</taxon>
    </lineage>
</organism>
<evidence type="ECO:0000313" key="4">
    <source>
        <dbReference type="EMBL" id="TDG44816.1"/>
    </source>
</evidence>
<keyword evidence="2" id="KW-1133">Transmembrane helix</keyword>
<reference evidence="4 5" key="1">
    <citation type="journal article" date="2019" name="J. Hered.">
        <title>An Improved Genome Assembly for Drosophila navojoa, the Basal Species in the mojavensis Cluster.</title>
        <authorList>
            <person name="Vanderlinde T."/>
            <person name="Dupim E.G."/>
            <person name="Nazario-Yepiz N.O."/>
            <person name="Carvalho A.B."/>
        </authorList>
    </citation>
    <scope>NUCLEOTIDE SEQUENCE [LARGE SCALE GENOMIC DNA]</scope>
    <source>
        <strain evidence="4">Navoj_Jal97</strain>
        <tissue evidence="4">Whole organism</tissue>
    </source>
</reference>
<protein>
    <submittedName>
        <fullName evidence="4">Uncharacterized protein</fullName>
    </submittedName>
</protein>
<feature type="region of interest" description="Disordered" evidence="1">
    <location>
        <begin position="184"/>
        <end position="231"/>
    </location>
</feature>
<proteinExistence type="predicted"/>
<dbReference type="OMA" id="QFNTHEE"/>
<feature type="chain" id="PRO_5019843104" evidence="3">
    <location>
        <begin position="20"/>
        <end position="326"/>
    </location>
</feature>
<feature type="transmembrane region" description="Helical" evidence="2">
    <location>
        <begin position="283"/>
        <end position="302"/>
    </location>
</feature>
<gene>
    <name evidence="4" type="ORF">AWZ03_008790</name>
</gene>
<feature type="signal peptide" evidence="3">
    <location>
        <begin position="1"/>
        <end position="19"/>
    </location>
</feature>
<feature type="compositionally biased region" description="Gly residues" evidence="1">
    <location>
        <begin position="184"/>
        <end position="194"/>
    </location>
</feature>
<dbReference type="AlphaFoldDB" id="A0A484B7K4"/>
<evidence type="ECO:0000313" key="5">
    <source>
        <dbReference type="Proteomes" id="UP000295192"/>
    </source>
</evidence>
<evidence type="ECO:0000256" key="3">
    <source>
        <dbReference type="SAM" id="SignalP"/>
    </source>
</evidence>
<keyword evidence="3" id="KW-0732">Signal</keyword>
<name>A0A484B7K4_DRONA</name>
<keyword evidence="5" id="KW-1185">Reference proteome</keyword>
<dbReference type="EMBL" id="LSRL02000094">
    <property type="protein sequence ID" value="TDG44816.1"/>
    <property type="molecule type" value="Genomic_DNA"/>
</dbReference>
<dbReference type="OrthoDB" id="6819390at2759"/>